<organism evidence="1 2">
    <name type="scientific">Streptomyces katrae</name>
    <dbReference type="NCBI Taxonomy" id="68223"/>
    <lineage>
        <taxon>Bacteria</taxon>
        <taxon>Bacillati</taxon>
        <taxon>Actinomycetota</taxon>
        <taxon>Actinomycetes</taxon>
        <taxon>Kitasatosporales</taxon>
        <taxon>Streptomycetaceae</taxon>
        <taxon>Streptomyces</taxon>
    </lineage>
</organism>
<sequence>MITIEIRGLEPAAVKAAEQISALFSATVPAPPCRTRGEDEVLVRIQADIGRTPGAGGYTDTCA</sequence>
<keyword evidence="2" id="KW-1185">Reference proteome</keyword>
<accession>A0A0F4J971</accession>
<dbReference type="AlphaFoldDB" id="A0A0F4J971"/>
<dbReference type="Proteomes" id="UP000033551">
    <property type="component" value="Unassembled WGS sequence"/>
</dbReference>
<gene>
    <name evidence="1" type="ORF">VR44_20790</name>
</gene>
<reference evidence="1 2" key="1">
    <citation type="submission" date="2015-02" db="EMBL/GenBank/DDBJ databases">
        <authorList>
            <person name="Ju K.-S."/>
            <person name="Doroghazi J.R."/>
            <person name="Metcalf W."/>
        </authorList>
    </citation>
    <scope>NUCLEOTIDE SEQUENCE [LARGE SCALE GENOMIC DNA]</scope>
    <source>
        <strain evidence="1 2">NRRL ISP-5550</strain>
    </source>
</reference>
<evidence type="ECO:0000313" key="1">
    <source>
        <dbReference type="EMBL" id="KJY30303.1"/>
    </source>
</evidence>
<protein>
    <submittedName>
        <fullName evidence="1">Uncharacterized protein</fullName>
    </submittedName>
</protein>
<name>A0A0F4J971_9ACTN</name>
<dbReference type="PATRIC" id="fig|68223.7.peg.8877"/>
<proteinExistence type="predicted"/>
<comment type="caution">
    <text evidence="1">The sequence shown here is derived from an EMBL/GenBank/DDBJ whole genome shotgun (WGS) entry which is preliminary data.</text>
</comment>
<dbReference type="EMBL" id="JZWV01000574">
    <property type="protein sequence ID" value="KJY30303.1"/>
    <property type="molecule type" value="Genomic_DNA"/>
</dbReference>
<evidence type="ECO:0000313" key="2">
    <source>
        <dbReference type="Proteomes" id="UP000033551"/>
    </source>
</evidence>